<keyword evidence="2" id="KW-1185">Reference proteome</keyword>
<accession>A0A6P5RU57</accession>
<dbReference type="GeneID" id="110750151"/>
<dbReference type="SUPFAM" id="SSF82199">
    <property type="entry name" value="SET domain"/>
    <property type="match status" value="3"/>
</dbReference>
<dbReference type="AlphaFoldDB" id="A0A6P5RU57"/>
<feature type="compositionally biased region" description="Polar residues" evidence="1">
    <location>
        <begin position="237"/>
        <end position="254"/>
    </location>
</feature>
<dbReference type="KEGG" id="pavi:110750151"/>
<dbReference type="GO" id="GO:0005634">
    <property type="term" value="C:nucleus"/>
    <property type="evidence" value="ECO:0007669"/>
    <property type="project" value="TreeGrafter"/>
</dbReference>
<dbReference type="Gene3D" id="3.90.1410.10">
    <property type="entry name" value="set domain protein methyltransferase, domain 1"/>
    <property type="match status" value="2"/>
</dbReference>
<feature type="compositionally biased region" description="Polar residues" evidence="1">
    <location>
        <begin position="359"/>
        <end position="376"/>
    </location>
</feature>
<evidence type="ECO:0000256" key="1">
    <source>
        <dbReference type="SAM" id="MobiDB-lite"/>
    </source>
</evidence>
<protein>
    <submittedName>
        <fullName evidence="3">Uncharacterized protein LOC110750151</fullName>
    </submittedName>
</protein>
<feature type="region of interest" description="Disordered" evidence="1">
    <location>
        <begin position="229"/>
        <end position="268"/>
    </location>
</feature>
<dbReference type="GO" id="GO:0016279">
    <property type="term" value="F:protein-lysine N-methyltransferase activity"/>
    <property type="evidence" value="ECO:0007669"/>
    <property type="project" value="TreeGrafter"/>
</dbReference>
<proteinExistence type="predicted"/>
<gene>
    <name evidence="3" type="primary">LOC110750151</name>
</gene>
<feature type="region of interest" description="Disordered" evidence="1">
    <location>
        <begin position="351"/>
        <end position="437"/>
    </location>
</feature>
<evidence type="ECO:0000313" key="3">
    <source>
        <dbReference type="RefSeq" id="XP_021806117.1"/>
    </source>
</evidence>
<dbReference type="InterPro" id="IPR046341">
    <property type="entry name" value="SET_dom_sf"/>
</dbReference>
<reference evidence="3" key="1">
    <citation type="submission" date="2025-08" db="UniProtKB">
        <authorList>
            <consortium name="RefSeq"/>
        </authorList>
    </citation>
    <scope>IDENTIFICATION</scope>
</reference>
<evidence type="ECO:0000313" key="2">
    <source>
        <dbReference type="Proteomes" id="UP000515124"/>
    </source>
</evidence>
<feature type="compositionally biased region" description="Acidic residues" evidence="1">
    <location>
        <begin position="393"/>
        <end position="403"/>
    </location>
</feature>
<name>A0A6P5RU57_PRUAV</name>
<sequence>MGKGSSRRVRAFKRWMKREGIECSDALDLRDEGVEIGISVRALALLKEGDVVARIPKLTCLTTRTTAARDIIAAAANAGEGEEESCLGGLAGLAVALMYERSLGERSRWAPYLELLSKEEESLPLVWRADEVERLLAGTELEGTVKEDKGVMWKEWKESIEPTILLQMHPLDAAAVEFDPSFFGFGDYLAARTLISSRSFQIDEYHGVGMVPLADLFNHKTGAEDVHLMTSPHKSESNTTQENNESDTTSTSISAIHDDDTELEGTVKEDKGVMWKEWKESIEPTILLQMHPLDAAAVEFDPSFFGFGDYLAARTLISSRSFQIDEYHGVGMVPLADLFNHKTGAEDVHLMTSPHKSESNTTQENNESDTTSTSISAIHDDDMSASITVDKGEGDDSGCEGDNSEGGNGDGDDSEGGDDDDNDDYGDGDGDDSDDDDLEMTMVKDVKLGAEVFNTYGSLGNAALLHRYGFTEPDNPYDIVNIDLELILQWSSSLFSGQHRRARLSLWKRLDYSGCVTHNSEYFEVSFNGEPEIEMLVLLYIMLLPHDAYYKMDLALATAGSSSEPMDIIFSDKSKKSCHKTGLLSEDLLLTKCLCNALLSLADMRDSLYGTNSIEDDIEALGRCCCISDKKLYHSLMLRISERRILQKLKMYAAKETSVKKKLKRK</sequence>
<dbReference type="Proteomes" id="UP000515124">
    <property type="component" value="Unplaced"/>
</dbReference>
<dbReference type="CDD" id="cd10527">
    <property type="entry name" value="SET_LSMT"/>
    <property type="match status" value="1"/>
</dbReference>
<dbReference type="PANTHER" id="PTHR13271:SF34">
    <property type="entry name" value="N-LYSINE METHYLTRANSFERASE SETD6"/>
    <property type="match status" value="1"/>
</dbReference>
<dbReference type="RefSeq" id="XP_021806117.1">
    <property type="nucleotide sequence ID" value="XM_021950425.1"/>
</dbReference>
<organism evidence="2 3">
    <name type="scientific">Prunus avium</name>
    <name type="common">Cherry</name>
    <name type="synonym">Cerasus avium</name>
    <dbReference type="NCBI Taxonomy" id="42229"/>
    <lineage>
        <taxon>Eukaryota</taxon>
        <taxon>Viridiplantae</taxon>
        <taxon>Streptophyta</taxon>
        <taxon>Embryophyta</taxon>
        <taxon>Tracheophyta</taxon>
        <taxon>Spermatophyta</taxon>
        <taxon>Magnoliopsida</taxon>
        <taxon>eudicotyledons</taxon>
        <taxon>Gunneridae</taxon>
        <taxon>Pentapetalae</taxon>
        <taxon>rosids</taxon>
        <taxon>fabids</taxon>
        <taxon>Rosales</taxon>
        <taxon>Rosaceae</taxon>
        <taxon>Amygdaloideae</taxon>
        <taxon>Amygdaleae</taxon>
        <taxon>Prunus</taxon>
    </lineage>
</organism>
<dbReference type="PANTHER" id="PTHR13271">
    <property type="entry name" value="UNCHARACTERIZED PUTATIVE METHYLTRANSFERASE"/>
    <property type="match status" value="1"/>
</dbReference>
<dbReference type="InterPro" id="IPR050600">
    <property type="entry name" value="SETD3_SETD6_MTase"/>
</dbReference>
<feature type="compositionally biased region" description="Acidic residues" evidence="1">
    <location>
        <begin position="410"/>
        <end position="437"/>
    </location>
</feature>